<dbReference type="EMBL" id="CP045096">
    <property type="protein sequence ID" value="QFQ95234.1"/>
    <property type="molecule type" value="Genomic_DNA"/>
</dbReference>
<evidence type="ECO:0000256" key="6">
    <source>
        <dbReference type="ARBA" id="ARBA00022989"/>
    </source>
</evidence>
<keyword evidence="9" id="KW-1185">Reference proteome</keyword>
<evidence type="ECO:0000313" key="9">
    <source>
        <dbReference type="Proteomes" id="UP000327294"/>
    </source>
</evidence>
<comment type="similarity">
    <text evidence="2">Belongs to the binding-protein-dependent transport system permease family. FecCD subfamily.</text>
</comment>
<evidence type="ECO:0000256" key="1">
    <source>
        <dbReference type="ARBA" id="ARBA00004651"/>
    </source>
</evidence>
<keyword evidence="7" id="KW-0472">Membrane</keyword>
<dbReference type="Pfam" id="PF01032">
    <property type="entry name" value="FecCD"/>
    <property type="match status" value="1"/>
</dbReference>
<evidence type="ECO:0000313" key="8">
    <source>
        <dbReference type="EMBL" id="QFQ95234.1"/>
    </source>
</evidence>
<keyword evidence="5" id="KW-0812">Transmembrane</keyword>
<evidence type="ECO:0000256" key="7">
    <source>
        <dbReference type="ARBA" id="ARBA00023136"/>
    </source>
</evidence>
<name>A0A5P8JWS8_9ACTN</name>
<reference evidence="8 9" key="1">
    <citation type="submission" date="2019-10" db="EMBL/GenBank/DDBJ databases">
        <title>Streptomyces sp. strain GY16 isolated from leaves of Broussonetia papyrifera.</title>
        <authorList>
            <person name="Mo P."/>
        </authorList>
    </citation>
    <scope>NUCLEOTIDE SEQUENCE [LARGE SCALE GENOMIC DNA]</scope>
    <source>
        <strain evidence="8 9">GY16</strain>
    </source>
</reference>
<keyword evidence="4" id="KW-1003">Cell membrane</keyword>
<comment type="subcellular location">
    <subcellularLocation>
        <location evidence="1">Cell membrane</location>
        <topology evidence="1">Multi-pass membrane protein</topology>
    </subcellularLocation>
</comment>
<dbReference type="AlphaFoldDB" id="A0A5P8JWS8"/>
<gene>
    <name evidence="8" type="ORF">F9278_02380</name>
</gene>
<evidence type="ECO:0000256" key="5">
    <source>
        <dbReference type="ARBA" id="ARBA00022692"/>
    </source>
</evidence>
<dbReference type="InterPro" id="IPR037294">
    <property type="entry name" value="ABC_BtuC-like"/>
</dbReference>
<organism evidence="8 9">
    <name type="scientific">Streptomyces phaeolivaceus</name>
    <dbReference type="NCBI Taxonomy" id="2653200"/>
    <lineage>
        <taxon>Bacteria</taxon>
        <taxon>Bacillati</taxon>
        <taxon>Actinomycetota</taxon>
        <taxon>Actinomycetes</taxon>
        <taxon>Kitasatosporales</taxon>
        <taxon>Streptomycetaceae</taxon>
        <taxon>Streptomyces</taxon>
    </lineage>
</organism>
<dbReference type="GO" id="GO:0016020">
    <property type="term" value="C:membrane"/>
    <property type="evidence" value="ECO:0007669"/>
    <property type="project" value="UniProtKB-SubCell"/>
</dbReference>
<evidence type="ECO:0000256" key="3">
    <source>
        <dbReference type="ARBA" id="ARBA00022448"/>
    </source>
</evidence>
<keyword evidence="3" id="KW-0813">Transport</keyword>
<protein>
    <submittedName>
        <fullName evidence="8">Iron chelate uptake ABC transporter family permease subunit</fullName>
    </submittedName>
</protein>
<dbReference type="KEGG" id="sphv:F9278_02380"/>
<sequence>MSRFVTPPERVAPALCAALGVAGAVAQGITRDPLASSTTLGILKVPDETWMSGIGVQAAEEMLTDLAKATGVEPPKR</sequence>
<dbReference type="SUPFAM" id="SSF81345">
    <property type="entry name" value="ABC transporter involved in vitamin B12 uptake, BtuC"/>
    <property type="match status" value="1"/>
</dbReference>
<keyword evidence="6" id="KW-1133">Transmembrane helix</keyword>
<proteinExistence type="inferred from homology"/>
<evidence type="ECO:0000256" key="2">
    <source>
        <dbReference type="ARBA" id="ARBA00007935"/>
    </source>
</evidence>
<dbReference type="RefSeq" id="WP_152166770.1">
    <property type="nucleotide sequence ID" value="NZ_CP045096.1"/>
</dbReference>
<dbReference type="InterPro" id="IPR000522">
    <property type="entry name" value="ABC_transptr_permease_BtuC"/>
</dbReference>
<dbReference type="Gene3D" id="1.10.3470.10">
    <property type="entry name" value="ABC transporter involved in vitamin B12 uptake, BtuC"/>
    <property type="match status" value="1"/>
</dbReference>
<dbReference type="Proteomes" id="UP000327294">
    <property type="component" value="Chromosome"/>
</dbReference>
<accession>A0A5P8JWS8</accession>
<evidence type="ECO:0000256" key="4">
    <source>
        <dbReference type="ARBA" id="ARBA00022475"/>
    </source>
</evidence>